<sequence>MKGLINEEGLTMRPRCEKRYGYRGRVAANLSIMVFW</sequence>
<dbReference type="EMBL" id="BJKP01000014">
    <property type="protein sequence ID" value="GEA27352.1"/>
    <property type="molecule type" value="Genomic_DNA"/>
</dbReference>
<proteinExistence type="predicted"/>
<evidence type="ECO:0000313" key="1">
    <source>
        <dbReference type="EMBL" id="GEA27352.1"/>
    </source>
</evidence>
<organism evidence="1 2">
    <name type="scientific">Microcystis aeruginosa NIES-4325</name>
    <dbReference type="NCBI Taxonomy" id="2569534"/>
    <lineage>
        <taxon>Bacteria</taxon>
        <taxon>Bacillati</taxon>
        <taxon>Cyanobacteriota</taxon>
        <taxon>Cyanophyceae</taxon>
        <taxon>Oscillatoriophycideae</taxon>
        <taxon>Chroococcales</taxon>
        <taxon>Microcystaceae</taxon>
        <taxon>Microcystis</taxon>
    </lineage>
</organism>
<evidence type="ECO:0000313" key="2">
    <source>
        <dbReference type="Proteomes" id="UP000376575"/>
    </source>
</evidence>
<accession>A0A5J4F7T6</accession>
<name>A0A5J4F7T6_MICAE</name>
<reference evidence="1 2" key="1">
    <citation type="journal article" date="2019" name="FEMS Microbiol. Lett.">
        <title>A novel salt-tolerant genotype illuminates the sucrose gene evolution in freshwater bloom-forming cyanobacterium Microcystis aeruginosa.</title>
        <authorList>
            <person name="Tanabe Y."/>
            <person name="Yamaguchi H."/>
            <person name="Sano T."/>
            <person name="Kawachi M."/>
        </authorList>
    </citation>
    <scope>NUCLEOTIDE SEQUENCE [LARGE SCALE GENOMIC DNA]</scope>
    <source>
        <strain evidence="1 2">NIES-4325</strain>
    </source>
</reference>
<dbReference type="AlphaFoldDB" id="A0A5J4F7T6"/>
<gene>
    <name evidence="1" type="ORF">MiAbW_01915</name>
</gene>
<protein>
    <submittedName>
        <fullName evidence="1">Uncharacterized protein</fullName>
    </submittedName>
</protein>
<dbReference type="Proteomes" id="UP000376575">
    <property type="component" value="Unassembled WGS sequence"/>
</dbReference>
<comment type="caution">
    <text evidence="1">The sequence shown here is derived from an EMBL/GenBank/DDBJ whole genome shotgun (WGS) entry which is preliminary data.</text>
</comment>